<dbReference type="AlphaFoldDB" id="A0A6A6J730"/>
<comment type="similarity">
    <text evidence="2">Belongs to the IPK1 type 1 family.</text>
</comment>
<protein>
    <recommendedName>
        <fullName evidence="4 9">Inositol-pentakisphosphate 2-kinase</fullName>
        <ecNumber evidence="3 9">2.7.1.158</ecNumber>
    </recommendedName>
</protein>
<comment type="domain">
    <text evidence="9">The EXKPK motif is conserved in inositol-pentakisphosphate 2-kinases of both family 1 and 2.</text>
</comment>
<dbReference type="GO" id="GO:0035299">
    <property type="term" value="F:inositol-1,3,4,5,6-pentakisphosphate 2-kinase activity"/>
    <property type="evidence" value="ECO:0007669"/>
    <property type="project" value="UniProtKB-EC"/>
</dbReference>
<keyword evidence="5 9" id="KW-0808">Transferase</keyword>
<keyword evidence="8 9" id="KW-0067">ATP-binding</keyword>
<evidence type="ECO:0000256" key="4">
    <source>
        <dbReference type="ARBA" id="ARBA00014846"/>
    </source>
</evidence>
<dbReference type="RefSeq" id="XP_033649919.1">
    <property type="nucleotide sequence ID" value="XM_033793788.1"/>
</dbReference>
<evidence type="ECO:0000313" key="11">
    <source>
        <dbReference type="Proteomes" id="UP000800097"/>
    </source>
</evidence>
<dbReference type="PANTHER" id="PTHR14456">
    <property type="entry name" value="INOSITOL POLYPHOSPHATE KINASE 1"/>
    <property type="match status" value="1"/>
</dbReference>
<evidence type="ECO:0000256" key="6">
    <source>
        <dbReference type="ARBA" id="ARBA00022741"/>
    </source>
</evidence>
<organism evidence="10 11">
    <name type="scientific">Westerdykella ornata</name>
    <dbReference type="NCBI Taxonomy" id="318751"/>
    <lineage>
        <taxon>Eukaryota</taxon>
        <taxon>Fungi</taxon>
        <taxon>Dikarya</taxon>
        <taxon>Ascomycota</taxon>
        <taxon>Pezizomycotina</taxon>
        <taxon>Dothideomycetes</taxon>
        <taxon>Pleosporomycetidae</taxon>
        <taxon>Pleosporales</taxon>
        <taxon>Sporormiaceae</taxon>
        <taxon>Westerdykella</taxon>
    </lineage>
</organism>
<evidence type="ECO:0000256" key="8">
    <source>
        <dbReference type="ARBA" id="ARBA00022840"/>
    </source>
</evidence>
<comment type="catalytic activity">
    <reaction evidence="9">
        <text>1D-myo-inositol 1,3,4,5,6-pentakisphosphate + ATP = 1D-myo-inositol hexakisphosphate + ADP + H(+)</text>
        <dbReference type="Rhea" id="RHEA:20313"/>
        <dbReference type="ChEBI" id="CHEBI:15378"/>
        <dbReference type="ChEBI" id="CHEBI:30616"/>
        <dbReference type="ChEBI" id="CHEBI:57733"/>
        <dbReference type="ChEBI" id="CHEBI:58130"/>
        <dbReference type="ChEBI" id="CHEBI:456216"/>
        <dbReference type="EC" id="2.7.1.158"/>
    </reaction>
</comment>
<evidence type="ECO:0000256" key="5">
    <source>
        <dbReference type="ARBA" id="ARBA00022679"/>
    </source>
</evidence>
<evidence type="ECO:0000256" key="2">
    <source>
        <dbReference type="ARBA" id="ARBA00008305"/>
    </source>
</evidence>
<gene>
    <name evidence="10" type="ORF">EI97DRAFT_212788</name>
</gene>
<evidence type="ECO:0000256" key="1">
    <source>
        <dbReference type="ARBA" id="ARBA00003979"/>
    </source>
</evidence>
<accession>A0A6A6J730</accession>
<dbReference type="GO" id="GO:0032958">
    <property type="term" value="P:inositol phosphate biosynthetic process"/>
    <property type="evidence" value="ECO:0007669"/>
    <property type="project" value="TreeGrafter"/>
</dbReference>
<keyword evidence="6 9" id="KW-0547">Nucleotide-binding</keyword>
<dbReference type="EC" id="2.7.1.158" evidence="3 9"/>
<dbReference type="Proteomes" id="UP000800097">
    <property type="component" value="Unassembled WGS sequence"/>
</dbReference>
<dbReference type="GO" id="GO:0005634">
    <property type="term" value="C:nucleus"/>
    <property type="evidence" value="ECO:0007669"/>
    <property type="project" value="TreeGrafter"/>
</dbReference>
<dbReference type="GO" id="GO:0005524">
    <property type="term" value="F:ATP binding"/>
    <property type="evidence" value="ECO:0007669"/>
    <property type="project" value="UniProtKB-KW"/>
</dbReference>
<dbReference type="GeneID" id="54546963"/>
<evidence type="ECO:0000256" key="7">
    <source>
        <dbReference type="ARBA" id="ARBA00022777"/>
    </source>
</evidence>
<dbReference type="PANTHER" id="PTHR14456:SF2">
    <property type="entry name" value="INOSITOL-PENTAKISPHOSPHATE 2-KINASE"/>
    <property type="match status" value="1"/>
</dbReference>
<name>A0A6A6J730_WESOR</name>
<dbReference type="InterPro" id="IPR009286">
    <property type="entry name" value="Ins_P5_2-kin"/>
</dbReference>
<keyword evidence="11" id="KW-1185">Reference proteome</keyword>
<evidence type="ECO:0000256" key="9">
    <source>
        <dbReference type="RuleBase" id="RU364126"/>
    </source>
</evidence>
<comment type="function">
    <text evidence="9">Phosphorylates Ins(1,3,4,5,6)P5 at position 2 to form Ins(1,2,3,4,5,6)P6 (InsP6 or phytate).</text>
</comment>
<dbReference type="Pfam" id="PF06090">
    <property type="entry name" value="Ins_P5_2-kin"/>
    <property type="match status" value="1"/>
</dbReference>
<reference evidence="10" key="1">
    <citation type="journal article" date="2020" name="Stud. Mycol.">
        <title>101 Dothideomycetes genomes: a test case for predicting lifestyles and emergence of pathogens.</title>
        <authorList>
            <person name="Haridas S."/>
            <person name="Albert R."/>
            <person name="Binder M."/>
            <person name="Bloem J."/>
            <person name="Labutti K."/>
            <person name="Salamov A."/>
            <person name="Andreopoulos B."/>
            <person name="Baker S."/>
            <person name="Barry K."/>
            <person name="Bills G."/>
            <person name="Bluhm B."/>
            <person name="Cannon C."/>
            <person name="Castanera R."/>
            <person name="Culley D."/>
            <person name="Daum C."/>
            <person name="Ezra D."/>
            <person name="Gonzalez J."/>
            <person name="Henrissat B."/>
            <person name="Kuo A."/>
            <person name="Liang C."/>
            <person name="Lipzen A."/>
            <person name="Lutzoni F."/>
            <person name="Magnuson J."/>
            <person name="Mondo S."/>
            <person name="Nolan M."/>
            <person name="Ohm R."/>
            <person name="Pangilinan J."/>
            <person name="Park H.-J."/>
            <person name="Ramirez L."/>
            <person name="Alfaro M."/>
            <person name="Sun H."/>
            <person name="Tritt A."/>
            <person name="Yoshinaga Y."/>
            <person name="Zwiers L.-H."/>
            <person name="Turgeon B."/>
            <person name="Goodwin S."/>
            <person name="Spatafora J."/>
            <person name="Crous P."/>
            <person name="Grigoriev I."/>
        </authorList>
    </citation>
    <scope>NUCLEOTIDE SEQUENCE</scope>
    <source>
        <strain evidence="10">CBS 379.55</strain>
    </source>
</reference>
<dbReference type="OrthoDB" id="272370at2759"/>
<evidence type="ECO:0000313" key="10">
    <source>
        <dbReference type="EMBL" id="KAF2272380.1"/>
    </source>
</evidence>
<sequence>MASIRCRPARIPQEAHACVSFRYHAEGGANVVFRVVEYKVGSQDEPPFVFVGPRDHLYHHKGFLFKVLRVSKGLPKTLTAEQVKSDFDHEIEPLFDTRGTPNFRHFLLDLELVLLDDEVIDWLNAEMNRHTNRPAIPIPYRFKGLLMDDMSVDPHAKPDEHTLTIELKPKWLAQSPNAPQGALRCRTCALQALRNSDPGKTGRDDYFCPLYLSPSQRSQRPYAAKVIRTYLSTKTHQISDQIGHRAVLENLVSALTRDSFGLLRYLKQKQIELDPQGVLGEEVDMHNLRLAMTLRDCSLFLRCTYSPTSPATNYRVDMKLADLDLKSPAKVDDWRSKEQELITEDWYFDKGNVGGIGDCGLKICD</sequence>
<keyword evidence="7 9" id="KW-0418">Kinase</keyword>
<proteinExistence type="inferred from homology"/>
<evidence type="ECO:0000256" key="3">
    <source>
        <dbReference type="ARBA" id="ARBA00012023"/>
    </source>
</evidence>
<dbReference type="EMBL" id="ML986522">
    <property type="protein sequence ID" value="KAF2272380.1"/>
    <property type="molecule type" value="Genomic_DNA"/>
</dbReference>
<comment type="function">
    <text evidence="1">Has kinase activity and phosphorylates inositol-1,3,4,5,6-pentakisphosphate (Ins(1,3,4,5,6)P5) to produce 1,2,3,4,5,6-hexakisphosphate (InsP6), also known as phytate.</text>
</comment>